<sequence length="43" mass="5015">MCYPLVGEQKAHESKIKDSSALKKSRFRLVKNIVPSNLYCRIY</sequence>
<dbReference type="AlphaFoldDB" id="A0A9X9MJ26"/>
<evidence type="ECO:0000313" key="2">
    <source>
        <dbReference type="Proteomes" id="UP000324639"/>
    </source>
</evidence>
<proteinExistence type="predicted"/>
<gene>
    <name evidence="1" type="ORF">BGT96224V316_LOCUS5178</name>
</gene>
<evidence type="ECO:0000313" key="1">
    <source>
        <dbReference type="EMBL" id="VDB89551.1"/>
    </source>
</evidence>
<keyword evidence="2" id="KW-1185">Reference proteome</keyword>
<dbReference type="EMBL" id="LR026990">
    <property type="protein sequence ID" value="VDB89551.1"/>
    <property type="molecule type" value="Genomic_DNA"/>
</dbReference>
<organism evidence="1 2">
    <name type="scientific">Blumeria graminis f. sp. tritici</name>
    <dbReference type="NCBI Taxonomy" id="62690"/>
    <lineage>
        <taxon>Eukaryota</taxon>
        <taxon>Fungi</taxon>
        <taxon>Dikarya</taxon>
        <taxon>Ascomycota</taxon>
        <taxon>Pezizomycotina</taxon>
        <taxon>Leotiomycetes</taxon>
        <taxon>Erysiphales</taxon>
        <taxon>Erysiphaceae</taxon>
        <taxon>Blumeria</taxon>
    </lineage>
</organism>
<protein>
    <submittedName>
        <fullName evidence="1">Bgt-20596</fullName>
    </submittedName>
</protein>
<name>A0A9X9MJ26_BLUGR</name>
<accession>A0A9X9MJ26</accession>
<reference evidence="1 2" key="1">
    <citation type="submission" date="2018-08" db="EMBL/GenBank/DDBJ databases">
        <authorList>
            <person name="Muller C M."/>
        </authorList>
    </citation>
    <scope>NUCLEOTIDE SEQUENCE [LARGE SCALE GENOMIC DNA]</scope>
</reference>
<dbReference type="Proteomes" id="UP000324639">
    <property type="component" value="Chromosome Bgt_-07"/>
</dbReference>